<sequence>MLLKTKNKEINLVLRTRKIADIAKRLEGKNFEDVYFKAMNEFDLEALSKIIYILAENEDKTSSFKSSTDVYDFIDDYMEENKKTYKDIFEEIATDINKEGFFNSKMTKEQLKDKMSSPLSSMNMNEVIKNSAEKAIAKVAEQEFQGYRA</sequence>
<dbReference type="EMBL" id="DVNH01000016">
    <property type="protein sequence ID" value="HIU51405.1"/>
    <property type="molecule type" value="Genomic_DNA"/>
</dbReference>
<reference evidence="1" key="1">
    <citation type="submission" date="2020-10" db="EMBL/GenBank/DDBJ databases">
        <authorList>
            <person name="Gilroy R."/>
        </authorList>
    </citation>
    <scope>NUCLEOTIDE SEQUENCE</scope>
    <source>
        <strain evidence="1">CHK195-15760</strain>
    </source>
</reference>
<dbReference type="Proteomes" id="UP000824093">
    <property type="component" value="Unassembled WGS sequence"/>
</dbReference>
<protein>
    <submittedName>
        <fullName evidence="1">Uncharacterized protein</fullName>
    </submittedName>
</protein>
<evidence type="ECO:0000313" key="2">
    <source>
        <dbReference type="Proteomes" id="UP000824093"/>
    </source>
</evidence>
<accession>A0A9D1M0I7</accession>
<gene>
    <name evidence="1" type="ORF">IAB70_02085</name>
</gene>
<dbReference type="AlphaFoldDB" id="A0A9D1M0I7"/>
<proteinExistence type="predicted"/>
<name>A0A9D1M0I7_9FIRM</name>
<evidence type="ECO:0000313" key="1">
    <source>
        <dbReference type="EMBL" id="HIU51405.1"/>
    </source>
</evidence>
<organism evidence="1 2">
    <name type="scientific">Candidatus Merdicola faecigallinarum</name>
    <dbReference type="NCBI Taxonomy" id="2840862"/>
    <lineage>
        <taxon>Bacteria</taxon>
        <taxon>Bacillati</taxon>
        <taxon>Bacillota</taxon>
        <taxon>Clostridia</taxon>
        <taxon>Candidatus Merdicola</taxon>
    </lineage>
</organism>
<comment type="caution">
    <text evidence="1">The sequence shown here is derived from an EMBL/GenBank/DDBJ whole genome shotgun (WGS) entry which is preliminary data.</text>
</comment>
<reference evidence="1" key="2">
    <citation type="journal article" date="2021" name="PeerJ">
        <title>Extensive microbial diversity within the chicken gut microbiome revealed by metagenomics and culture.</title>
        <authorList>
            <person name="Gilroy R."/>
            <person name="Ravi A."/>
            <person name="Getino M."/>
            <person name="Pursley I."/>
            <person name="Horton D.L."/>
            <person name="Alikhan N.F."/>
            <person name="Baker D."/>
            <person name="Gharbi K."/>
            <person name="Hall N."/>
            <person name="Watson M."/>
            <person name="Adriaenssens E.M."/>
            <person name="Foster-Nyarko E."/>
            <person name="Jarju S."/>
            <person name="Secka A."/>
            <person name="Antonio M."/>
            <person name="Oren A."/>
            <person name="Chaudhuri R.R."/>
            <person name="La Ragione R."/>
            <person name="Hildebrand F."/>
            <person name="Pallen M.J."/>
        </authorList>
    </citation>
    <scope>NUCLEOTIDE SEQUENCE</scope>
    <source>
        <strain evidence="1">CHK195-15760</strain>
    </source>
</reference>